<dbReference type="InterPro" id="IPR036188">
    <property type="entry name" value="FAD/NAD-bd_sf"/>
</dbReference>
<comment type="caution">
    <text evidence="17">The sequence shown here is derived from an EMBL/GenBank/DDBJ whole genome shotgun (WGS) entry which is preliminary data.</text>
</comment>
<dbReference type="InterPro" id="IPR050775">
    <property type="entry name" value="FAD-binding_Monooxygenases"/>
</dbReference>
<keyword evidence="10" id="KW-0521">NADP</keyword>
<evidence type="ECO:0000313" key="18">
    <source>
        <dbReference type="Proteomes" id="UP001146351"/>
    </source>
</evidence>
<evidence type="ECO:0000256" key="12">
    <source>
        <dbReference type="ARBA" id="ARBA00030351"/>
    </source>
</evidence>
<dbReference type="InterPro" id="IPR025700">
    <property type="entry name" value="Lys/Orn_oxygenase"/>
</dbReference>
<evidence type="ECO:0000256" key="10">
    <source>
        <dbReference type="ARBA" id="ARBA00022857"/>
    </source>
</evidence>
<dbReference type="OrthoDB" id="66881at2759"/>
<evidence type="ECO:0000256" key="15">
    <source>
        <dbReference type="SAM" id="MobiDB-lite"/>
    </source>
</evidence>
<keyword evidence="18" id="KW-1185">Reference proteome</keyword>
<comment type="similarity">
    <text evidence="4">Belongs to the lysine N(6)-hydroxylase/L-ornithine N(5)-oxygenase family.</text>
</comment>
<dbReference type="Gene3D" id="3.50.50.60">
    <property type="entry name" value="FAD/NAD(P)-binding domain"/>
    <property type="match status" value="2"/>
</dbReference>
<reference evidence="17" key="2">
    <citation type="journal article" date="2023" name="IMA Fungus">
        <title>Comparative genomic study of the Penicillium genus elucidates a diverse pangenome and 15 lateral gene transfer events.</title>
        <authorList>
            <person name="Petersen C."/>
            <person name="Sorensen T."/>
            <person name="Nielsen M.R."/>
            <person name="Sondergaard T.E."/>
            <person name="Sorensen J.L."/>
            <person name="Fitzpatrick D.A."/>
            <person name="Frisvad J.C."/>
            <person name="Nielsen K.L."/>
        </authorList>
    </citation>
    <scope>NUCLEOTIDE SEQUENCE</scope>
    <source>
        <strain evidence="17">IBT 21917</strain>
    </source>
</reference>
<evidence type="ECO:0000256" key="5">
    <source>
        <dbReference type="ARBA" id="ARBA00010139"/>
    </source>
</evidence>
<dbReference type="AlphaFoldDB" id="A0A9W9LW08"/>
<dbReference type="PANTHER" id="PTHR43098:SF2">
    <property type="entry name" value="FAD-BINDING MONOOXYGENASE AUSB-RELATED"/>
    <property type="match status" value="1"/>
</dbReference>
<evidence type="ECO:0000256" key="16">
    <source>
        <dbReference type="SAM" id="Phobius"/>
    </source>
</evidence>
<dbReference type="SUPFAM" id="SSF51905">
    <property type="entry name" value="FAD/NAD(P)-binding domain"/>
    <property type="match status" value="2"/>
</dbReference>
<evidence type="ECO:0000256" key="2">
    <source>
        <dbReference type="ARBA" id="ARBA00004721"/>
    </source>
</evidence>
<keyword evidence="16" id="KW-0472">Membrane</keyword>
<comment type="pathway">
    <text evidence="3">Siderophore biosynthesis.</text>
</comment>
<evidence type="ECO:0000256" key="13">
    <source>
        <dbReference type="ARBA" id="ARBA00047598"/>
    </source>
</evidence>
<protein>
    <recommendedName>
        <fullName evidence="7">L-ornithine N(5)-monooxygenase</fullName>
        <ecNumber evidence="6">1.14.13.196</ecNumber>
    </recommendedName>
    <alternativeName>
        <fullName evidence="12">L-ornithine N(5)-oxygenase</fullName>
    </alternativeName>
</protein>
<dbReference type="Pfam" id="PF13434">
    <property type="entry name" value="Lys_Orn_oxgnase"/>
    <property type="match status" value="1"/>
</dbReference>
<feature type="transmembrane region" description="Helical" evidence="16">
    <location>
        <begin position="91"/>
        <end position="112"/>
    </location>
</feature>
<evidence type="ECO:0000256" key="6">
    <source>
        <dbReference type="ARBA" id="ARBA00012881"/>
    </source>
</evidence>
<dbReference type="Proteomes" id="UP001146351">
    <property type="component" value="Unassembled WGS sequence"/>
</dbReference>
<evidence type="ECO:0000256" key="7">
    <source>
        <dbReference type="ARBA" id="ARBA00018612"/>
    </source>
</evidence>
<evidence type="ECO:0000256" key="1">
    <source>
        <dbReference type="ARBA" id="ARBA00001974"/>
    </source>
</evidence>
<comment type="catalytic activity">
    <reaction evidence="13">
        <text>L-ornithine + NADPH + O2 = N(5)-hydroxy-L-ornithine + NADP(+) + H2O</text>
        <dbReference type="Rhea" id="RHEA:41508"/>
        <dbReference type="ChEBI" id="CHEBI:15377"/>
        <dbReference type="ChEBI" id="CHEBI:15379"/>
        <dbReference type="ChEBI" id="CHEBI:46911"/>
        <dbReference type="ChEBI" id="CHEBI:57783"/>
        <dbReference type="ChEBI" id="CHEBI:58349"/>
        <dbReference type="ChEBI" id="CHEBI:78275"/>
        <dbReference type="EC" id="1.14.13.196"/>
    </reaction>
</comment>
<dbReference type="GO" id="GO:0016491">
    <property type="term" value="F:oxidoreductase activity"/>
    <property type="evidence" value="ECO:0007669"/>
    <property type="project" value="UniProtKB-KW"/>
</dbReference>
<comment type="similarity">
    <text evidence="5">Belongs to the FAD-binding monooxygenase family.</text>
</comment>
<evidence type="ECO:0000256" key="4">
    <source>
        <dbReference type="ARBA" id="ARBA00007588"/>
    </source>
</evidence>
<keyword evidence="11" id="KW-0560">Oxidoreductase</keyword>
<dbReference type="PANTHER" id="PTHR43098">
    <property type="entry name" value="L-ORNITHINE N(5)-MONOOXYGENASE-RELATED"/>
    <property type="match status" value="1"/>
</dbReference>
<proteinExistence type="inferred from homology"/>
<sequence>MDPTAHTASGSAGETQAHVQALRQKYYQERHKRLHRDGKNQYVELNEAHIKTASDGPSIPSTQRHDVRGPGQPIHQAPEHPRCFQPKTYRVLIIGAGFGGLLFAVRLLQAWFCIPTEIIFVDNAGGFGGVWYSNQYPGLMCDTESYIYLPLLEETGYRPTHKYVSGGELKDYARHIAKMFHLESSARFRTFVTALRWDEEKVVWKASLYSKLGFQTSLDASYVYMATGMLNIPKVPRAIAGASFNGHLFHSSRWDYEYTGGSPNNPVMNKLKDKIVGVVGTGPTAVQIIPQLAKYAKKLYVFQRTPSAVAPRNNSLTSVRLWEETIQLQGPGWQRVRMENFNAFLSSEVPVPCVDFVYDGWTSIPSYSCLVGGPYNLAPGYVGRMQELDAVHMDQIRHRVNVVSNGQTRNALKPWYYGWCKPPCFSDEYPAVFNRPNVTLVGTRGKGIDGITKKGVSTGNREYELDTIILCTGYQTGSSFDNGKLVIIGRDGVTLQQKWRNGISTLHGVMTNGFPNLFFPGPYQAGATGNQTYVLDQLARHVAFIIAHVDRRRYAIPDEPAFRKVFVEPTFNAEAAWTTQVAMRSGAFQALNYCTPGYFNQEGAIPTTSEAQQMAAQAGSWGGGVNEFVRVIEAWRESIHAIVEDLSINCRN</sequence>
<reference evidence="17" key="1">
    <citation type="submission" date="2022-11" db="EMBL/GenBank/DDBJ databases">
        <authorList>
            <person name="Petersen C."/>
        </authorList>
    </citation>
    <scope>NUCLEOTIDE SEQUENCE</scope>
    <source>
        <strain evidence="17">IBT 21917</strain>
    </source>
</reference>
<evidence type="ECO:0000256" key="8">
    <source>
        <dbReference type="ARBA" id="ARBA00022630"/>
    </source>
</evidence>
<evidence type="ECO:0000256" key="9">
    <source>
        <dbReference type="ARBA" id="ARBA00022827"/>
    </source>
</evidence>
<dbReference type="Pfam" id="PF13450">
    <property type="entry name" value="NAD_binding_8"/>
    <property type="match status" value="1"/>
</dbReference>
<evidence type="ECO:0000256" key="14">
    <source>
        <dbReference type="ARBA" id="ARBA00049248"/>
    </source>
</evidence>
<keyword evidence="8" id="KW-0285">Flavoprotein</keyword>
<comment type="pathway">
    <text evidence="2">Secondary metabolite biosynthesis; terpenoid biosynthesis.</text>
</comment>
<evidence type="ECO:0000256" key="11">
    <source>
        <dbReference type="ARBA" id="ARBA00023002"/>
    </source>
</evidence>
<evidence type="ECO:0000313" key="17">
    <source>
        <dbReference type="EMBL" id="KAJ5180131.1"/>
    </source>
</evidence>
<accession>A0A9W9LW08</accession>
<dbReference type="EMBL" id="JAPQKO010000002">
    <property type="protein sequence ID" value="KAJ5180131.1"/>
    <property type="molecule type" value="Genomic_DNA"/>
</dbReference>
<keyword evidence="9" id="KW-0274">FAD</keyword>
<keyword evidence="16" id="KW-0812">Transmembrane</keyword>
<keyword evidence="16" id="KW-1133">Transmembrane helix</keyword>
<organism evidence="17 18">
    <name type="scientific">Penicillium capsulatum</name>
    <dbReference type="NCBI Taxonomy" id="69766"/>
    <lineage>
        <taxon>Eukaryota</taxon>
        <taxon>Fungi</taxon>
        <taxon>Dikarya</taxon>
        <taxon>Ascomycota</taxon>
        <taxon>Pezizomycotina</taxon>
        <taxon>Eurotiomycetes</taxon>
        <taxon>Eurotiomycetidae</taxon>
        <taxon>Eurotiales</taxon>
        <taxon>Aspergillaceae</taxon>
        <taxon>Penicillium</taxon>
    </lineage>
</organism>
<comment type="cofactor">
    <cofactor evidence="1">
        <name>FAD</name>
        <dbReference type="ChEBI" id="CHEBI:57692"/>
    </cofactor>
</comment>
<comment type="catalytic activity">
    <reaction evidence="14">
        <text>L-ornithine + NADH + O2 = N(5)-hydroxy-L-ornithine + NAD(+) + H2O</text>
        <dbReference type="Rhea" id="RHEA:41512"/>
        <dbReference type="ChEBI" id="CHEBI:15377"/>
        <dbReference type="ChEBI" id="CHEBI:15379"/>
        <dbReference type="ChEBI" id="CHEBI:46911"/>
        <dbReference type="ChEBI" id="CHEBI:57540"/>
        <dbReference type="ChEBI" id="CHEBI:57945"/>
        <dbReference type="ChEBI" id="CHEBI:78275"/>
        <dbReference type="EC" id="1.14.13.196"/>
    </reaction>
</comment>
<feature type="region of interest" description="Disordered" evidence="15">
    <location>
        <begin position="52"/>
        <end position="80"/>
    </location>
</feature>
<gene>
    <name evidence="17" type="ORF">N7492_003341</name>
</gene>
<evidence type="ECO:0000256" key="3">
    <source>
        <dbReference type="ARBA" id="ARBA00004924"/>
    </source>
</evidence>
<name>A0A9W9LW08_9EURO</name>
<dbReference type="EC" id="1.14.13.196" evidence="6"/>